<reference evidence="1 2" key="1">
    <citation type="journal article" date="2012" name="PLoS Pathog.">
        <title>Diverse lifestyles and strategies of plant pathogenesis encoded in the genomes of eighteen Dothideomycetes fungi.</title>
        <authorList>
            <person name="Ohm R.A."/>
            <person name="Feau N."/>
            <person name="Henrissat B."/>
            <person name="Schoch C.L."/>
            <person name="Horwitz B.A."/>
            <person name="Barry K.W."/>
            <person name="Condon B.J."/>
            <person name="Copeland A.C."/>
            <person name="Dhillon B."/>
            <person name="Glaser F."/>
            <person name="Hesse C.N."/>
            <person name="Kosti I."/>
            <person name="LaButti K."/>
            <person name="Lindquist E.A."/>
            <person name="Lucas S."/>
            <person name="Salamov A.A."/>
            <person name="Bradshaw R.E."/>
            <person name="Ciuffetti L."/>
            <person name="Hamelin R.C."/>
            <person name="Kema G.H.J."/>
            <person name="Lawrence C."/>
            <person name="Scott J.A."/>
            <person name="Spatafora J.W."/>
            <person name="Turgeon B.G."/>
            <person name="de Wit P.J.G.M."/>
            <person name="Zhong S."/>
            <person name="Goodwin S.B."/>
            <person name="Grigoriev I.V."/>
        </authorList>
    </citation>
    <scope>NUCLEOTIDE SEQUENCE [LARGE SCALE GENOMIC DNA]</scope>
    <source>
        <strain evidence="2">28A</strain>
    </source>
</reference>
<dbReference type="AlphaFoldDB" id="R0ISW5"/>
<keyword evidence="2" id="KW-1185">Reference proteome</keyword>
<reference evidence="1 2" key="2">
    <citation type="journal article" date="2013" name="PLoS Genet.">
        <title>Comparative genome structure, secondary metabolite, and effector coding capacity across Cochliobolus pathogens.</title>
        <authorList>
            <person name="Condon B.J."/>
            <person name="Leng Y."/>
            <person name="Wu D."/>
            <person name="Bushley K.E."/>
            <person name="Ohm R.A."/>
            <person name="Otillar R."/>
            <person name="Martin J."/>
            <person name="Schackwitz W."/>
            <person name="Grimwood J."/>
            <person name="MohdZainudin N."/>
            <person name="Xue C."/>
            <person name="Wang R."/>
            <person name="Manning V.A."/>
            <person name="Dhillon B."/>
            <person name="Tu Z.J."/>
            <person name="Steffenson B.J."/>
            <person name="Salamov A."/>
            <person name="Sun H."/>
            <person name="Lowry S."/>
            <person name="LaButti K."/>
            <person name="Han J."/>
            <person name="Copeland A."/>
            <person name="Lindquist E."/>
            <person name="Barry K."/>
            <person name="Schmutz J."/>
            <person name="Baker S.E."/>
            <person name="Ciuffetti L.M."/>
            <person name="Grigoriev I.V."/>
            <person name="Zhong S."/>
            <person name="Turgeon B.G."/>
        </authorList>
    </citation>
    <scope>NUCLEOTIDE SEQUENCE [LARGE SCALE GENOMIC DNA]</scope>
    <source>
        <strain evidence="2">28A</strain>
    </source>
</reference>
<dbReference type="GeneID" id="19404436"/>
<sequence>MAQPPLPAAQPGLVADNIPTVPLPSPLPPIQSHPLHPPKVQRFDAASIRPSAPARPRYPPCTQRCVHCFFDYIYTYIRPRFKSRTNARVIGHGELCFFRLSGRSACSPGLRESAMDMPQTDSLPQPPTWAVSETDCQTLGEACCL</sequence>
<evidence type="ECO:0000313" key="1">
    <source>
        <dbReference type="EMBL" id="EOA87935.1"/>
    </source>
</evidence>
<dbReference type="HOGENOM" id="CLU_1788008_0_0_1"/>
<dbReference type="EMBL" id="KB908559">
    <property type="protein sequence ID" value="EOA87935.1"/>
    <property type="molecule type" value="Genomic_DNA"/>
</dbReference>
<dbReference type="Proteomes" id="UP000016935">
    <property type="component" value="Unassembled WGS sequence"/>
</dbReference>
<evidence type="ECO:0000313" key="2">
    <source>
        <dbReference type="Proteomes" id="UP000016935"/>
    </source>
</evidence>
<accession>R0ISW5</accession>
<protein>
    <submittedName>
        <fullName evidence="1">Uncharacterized protein</fullName>
    </submittedName>
</protein>
<name>R0ISW5_EXST2</name>
<dbReference type="RefSeq" id="XP_008024375.1">
    <property type="nucleotide sequence ID" value="XM_008026184.1"/>
</dbReference>
<organism evidence="1 2">
    <name type="scientific">Exserohilum turcicum (strain 28A)</name>
    <name type="common">Northern leaf blight fungus</name>
    <name type="synonym">Setosphaeria turcica</name>
    <dbReference type="NCBI Taxonomy" id="671987"/>
    <lineage>
        <taxon>Eukaryota</taxon>
        <taxon>Fungi</taxon>
        <taxon>Dikarya</taxon>
        <taxon>Ascomycota</taxon>
        <taxon>Pezizomycotina</taxon>
        <taxon>Dothideomycetes</taxon>
        <taxon>Pleosporomycetidae</taxon>
        <taxon>Pleosporales</taxon>
        <taxon>Pleosporineae</taxon>
        <taxon>Pleosporaceae</taxon>
        <taxon>Exserohilum</taxon>
    </lineage>
</organism>
<gene>
    <name evidence="1" type="ORF">SETTUDRAFT_39062</name>
</gene>
<proteinExistence type="predicted"/>